<dbReference type="RefSeq" id="WP_377064125.1">
    <property type="nucleotide sequence ID" value="NZ_JBHSJJ010000005.1"/>
</dbReference>
<organism evidence="1 2">
    <name type="scientific">Negadavirga shengliensis</name>
    <dbReference type="NCBI Taxonomy" id="1389218"/>
    <lineage>
        <taxon>Bacteria</taxon>
        <taxon>Pseudomonadati</taxon>
        <taxon>Bacteroidota</taxon>
        <taxon>Cytophagia</taxon>
        <taxon>Cytophagales</taxon>
        <taxon>Cyclobacteriaceae</taxon>
        <taxon>Negadavirga</taxon>
    </lineage>
</organism>
<reference evidence="2" key="1">
    <citation type="journal article" date="2019" name="Int. J. Syst. Evol. Microbiol.">
        <title>The Global Catalogue of Microorganisms (GCM) 10K type strain sequencing project: providing services to taxonomists for standard genome sequencing and annotation.</title>
        <authorList>
            <consortium name="The Broad Institute Genomics Platform"/>
            <consortium name="The Broad Institute Genome Sequencing Center for Infectious Disease"/>
            <person name="Wu L."/>
            <person name="Ma J."/>
        </authorList>
    </citation>
    <scope>NUCLEOTIDE SEQUENCE [LARGE SCALE GENOMIC DNA]</scope>
    <source>
        <strain evidence="2">CGMCC 4.7466</strain>
    </source>
</reference>
<dbReference type="EMBL" id="JBHSJJ010000005">
    <property type="protein sequence ID" value="MFC4872061.1"/>
    <property type="molecule type" value="Genomic_DNA"/>
</dbReference>
<evidence type="ECO:0000313" key="2">
    <source>
        <dbReference type="Proteomes" id="UP001595818"/>
    </source>
</evidence>
<keyword evidence="2" id="KW-1185">Reference proteome</keyword>
<accession>A0ABV9T0K1</accession>
<evidence type="ECO:0008006" key="3">
    <source>
        <dbReference type="Google" id="ProtNLM"/>
    </source>
</evidence>
<gene>
    <name evidence="1" type="ORF">ACFPFU_10200</name>
</gene>
<sequence>MSQQKLQTEFQFANPGEMSIREALEQASDAHDFYFSYQSSLVEVDKPLPLDHYNGTIAGFLAEALGEQYEFREIPGYIIIRYAPGVLDLEAEMETGSRQVTVKGHVKDLRTQKNLGYATVYERNTLTSTLTDQNGYFELKLRQSNPSIWLTLGKENYRDTTFMLLPQVDIQAKRGNGRFRYYPDDGSAEEMEQSFFGRMFIGVRQRFQRLNLGGFFAENPYQMSFIPGLSSQGMFSSQMINKFSLNLLGGYTAGVDGFEAAGIFNINQRDVRYFQMAGIFNMVGGEVNGFQVAGIFNSVYKNVSGFQVAGLHNHTRGRARGLQVAGLYNRTDSTANHQIAGLINKAKGTTGFQIAGLANLARNHANGLQLAGLFNHTKGTAHHQMAGLFNKAGHVKGSQFGLVNIAESSDNPIGLVNFVKNGKKSLALGTDESRFAHLTLRSGGRKFYGLLGTAYFPGQTEAPLALEAGFGLHLLETRAYTMDLELVIRVATDFRNVSNHTNSFKYLHGFNMGKNTRLFAGPTFNFTVLDPGQDISVPGMVFYERTNRHGTYGLYGGFIAGIQYVF</sequence>
<proteinExistence type="predicted"/>
<dbReference type="InterPro" id="IPR008969">
    <property type="entry name" value="CarboxyPept-like_regulatory"/>
</dbReference>
<dbReference type="Proteomes" id="UP001595818">
    <property type="component" value="Unassembled WGS sequence"/>
</dbReference>
<dbReference type="SUPFAM" id="SSF49464">
    <property type="entry name" value="Carboxypeptidase regulatory domain-like"/>
    <property type="match status" value="1"/>
</dbReference>
<protein>
    <recommendedName>
        <fullName evidence="3">Carboxypeptidase-like regulatory domain-containing protein</fullName>
    </recommendedName>
</protein>
<evidence type="ECO:0000313" key="1">
    <source>
        <dbReference type="EMBL" id="MFC4872061.1"/>
    </source>
</evidence>
<name>A0ABV9T0K1_9BACT</name>
<comment type="caution">
    <text evidence="1">The sequence shown here is derived from an EMBL/GenBank/DDBJ whole genome shotgun (WGS) entry which is preliminary data.</text>
</comment>